<dbReference type="GO" id="GO:0016791">
    <property type="term" value="F:phosphatase activity"/>
    <property type="evidence" value="ECO:0007669"/>
    <property type="project" value="TreeGrafter"/>
</dbReference>
<dbReference type="EMBL" id="JAAVXB010000002">
    <property type="protein sequence ID" value="NKF21593.1"/>
    <property type="molecule type" value="Genomic_DNA"/>
</dbReference>
<feature type="domain" description="Calcineurin-like phosphoesterase" evidence="1">
    <location>
        <begin position="25"/>
        <end position="146"/>
    </location>
</feature>
<dbReference type="Gene3D" id="3.60.21.10">
    <property type="match status" value="1"/>
</dbReference>
<comment type="caution">
    <text evidence="2">The sequence shown here is derived from an EMBL/GenBank/DDBJ whole genome shotgun (WGS) entry which is preliminary data.</text>
</comment>
<accession>A0A970B5D5</accession>
<evidence type="ECO:0000259" key="1">
    <source>
        <dbReference type="Pfam" id="PF00149"/>
    </source>
</evidence>
<keyword evidence="3" id="KW-1185">Reference proteome</keyword>
<organism evidence="2 3">
    <name type="scientific">Solimonas marina</name>
    <dbReference type="NCBI Taxonomy" id="2714601"/>
    <lineage>
        <taxon>Bacteria</taxon>
        <taxon>Pseudomonadati</taxon>
        <taxon>Pseudomonadota</taxon>
        <taxon>Gammaproteobacteria</taxon>
        <taxon>Nevskiales</taxon>
        <taxon>Nevskiaceae</taxon>
        <taxon>Solimonas</taxon>
    </lineage>
</organism>
<dbReference type="InterPro" id="IPR004843">
    <property type="entry name" value="Calcineurin-like_PHP"/>
</dbReference>
<proteinExistence type="predicted"/>
<dbReference type="Proteomes" id="UP000653472">
    <property type="component" value="Unassembled WGS sequence"/>
</dbReference>
<dbReference type="AlphaFoldDB" id="A0A970B5D5"/>
<dbReference type="InterPro" id="IPR050126">
    <property type="entry name" value="Ap4A_hydrolase"/>
</dbReference>
<dbReference type="PANTHER" id="PTHR42850">
    <property type="entry name" value="METALLOPHOSPHOESTERASE"/>
    <property type="match status" value="1"/>
</dbReference>
<dbReference type="PANTHER" id="PTHR42850:SF10">
    <property type="entry name" value="SERINE_THREONINE-PROTEIN PHOSPHATASE 1"/>
    <property type="match status" value="1"/>
</dbReference>
<gene>
    <name evidence="2" type="ORF">G7Y82_04630</name>
</gene>
<dbReference type="GO" id="GO:0008803">
    <property type="term" value="F:bis(5'-nucleosyl)-tetraphosphatase (symmetrical) activity"/>
    <property type="evidence" value="ECO:0007669"/>
    <property type="project" value="TreeGrafter"/>
</dbReference>
<evidence type="ECO:0000313" key="3">
    <source>
        <dbReference type="Proteomes" id="UP000653472"/>
    </source>
</evidence>
<sequence>MPDRDGGDAVIVRHFPANAAGRDFVVGDLHGHLALFRQLLREAGFDPATDRMFSVGDLIDRGPDSPGCLALLDTPWFFAVQGNHEDLMANALAGESSSFACWQGNGGDWAAAHPEIAGTYVEKVKALPLVIAVGEGPRRFNVLHAETFMTDAELDAGRYSFSNIQRLLWGRSLIQGSGSEHGLQVTAAGTAQPGLSATYVGHSVVLEVKRIGSHVFIDTGAFLPMGRLTMIEPASGRVWTASHFEALAA</sequence>
<dbReference type="SUPFAM" id="SSF56300">
    <property type="entry name" value="Metallo-dependent phosphatases"/>
    <property type="match status" value="1"/>
</dbReference>
<name>A0A970B5D5_9GAMM</name>
<protein>
    <submittedName>
        <fullName evidence="2">Metallophosphoesterase</fullName>
    </submittedName>
</protein>
<reference evidence="2" key="1">
    <citation type="submission" date="2020-03" db="EMBL/GenBank/DDBJ databases">
        <title>Solimonas marina sp. nov., isolated from deep seawater of the Pacific Ocean.</title>
        <authorList>
            <person name="Liu X."/>
            <person name="Lai Q."/>
            <person name="Sun F."/>
            <person name="Gai Y."/>
            <person name="Li G."/>
            <person name="Shao Z."/>
        </authorList>
    </citation>
    <scope>NUCLEOTIDE SEQUENCE</scope>
    <source>
        <strain evidence="2">C16B3</strain>
    </source>
</reference>
<evidence type="ECO:0000313" key="2">
    <source>
        <dbReference type="EMBL" id="NKF21593.1"/>
    </source>
</evidence>
<dbReference type="GO" id="GO:0005737">
    <property type="term" value="C:cytoplasm"/>
    <property type="evidence" value="ECO:0007669"/>
    <property type="project" value="TreeGrafter"/>
</dbReference>
<dbReference type="InterPro" id="IPR029052">
    <property type="entry name" value="Metallo-depent_PP-like"/>
</dbReference>
<dbReference type="Pfam" id="PF00149">
    <property type="entry name" value="Metallophos"/>
    <property type="match status" value="1"/>
</dbReference>
<dbReference type="GO" id="GO:0110154">
    <property type="term" value="P:RNA decapping"/>
    <property type="evidence" value="ECO:0007669"/>
    <property type="project" value="TreeGrafter"/>
</dbReference>